<evidence type="ECO:0000313" key="11">
    <source>
        <dbReference type="EMBL" id="PDP44297.1"/>
    </source>
</evidence>
<evidence type="ECO:0000256" key="2">
    <source>
        <dbReference type="ARBA" id="ARBA00008017"/>
    </source>
</evidence>
<dbReference type="EMBL" id="NSLJ01000008">
    <property type="protein sequence ID" value="PDP44297.1"/>
    <property type="molecule type" value="Genomic_DNA"/>
</dbReference>
<protein>
    <submittedName>
        <fullName evidence="11">Transporter</fullName>
    </submittedName>
</protein>
<dbReference type="PROSITE" id="PS01246">
    <property type="entry name" value="UPF0003"/>
    <property type="match status" value="1"/>
</dbReference>
<keyword evidence="4 7" id="KW-0812">Transmembrane</keyword>
<feature type="transmembrane region" description="Helical" evidence="7">
    <location>
        <begin position="15"/>
        <end position="33"/>
    </location>
</feature>
<evidence type="ECO:0000256" key="1">
    <source>
        <dbReference type="ARBA" id="ARBA00004651"/>
    </source>
</evidence>
<evidence type="ECO:0000259" key="9">
    <source>
        <dbReference type="Pfam" id="PF21082"/>
    </source>
</evidence>
<dbReference type="Gene3D" id="2.30.30.60">
    <property type="match status" value="1"/>
</dbReference>
<dbReference type="PANTHER" id="PTHR30566:SF5">
    <property type="entry name" value="MECHANOSENSITIVE ION CHANNEL PROTEIN 1, MITOCHONDRIAL-RELATED"/>
    <property type="match status" value="1"/>
</dbReference>
<feature type="domain" description="Mechanosensitive ion channel transmembrane helices 2/3" evidence="10">
    <location>
        <begin position="143"/>
        <end position="182"/>
    </location>
</feature>
<dbReference type="GO" id="GO:0008381">
    <property type="term" value="F:mechanosensitive monoatomic ion channel activity"/>
    <property type="evidence" value="ECO:0007669"/>
    <property type="project" value="UniProtKB-ARBA"/>
</dbReference>
<dbReference type="Pfam" id="PF00924">
    <property type="entry name" value="MS_channel_2nd"/>
    <property type="match status" value="1"/>
</dbReference>
<comment type="subcellular location">
    <subcellularLocation>
        <location evidence="1">Cell membrane</location>
        <topology evidence="1">Multi-pass membrane protein</topology>
    </subcellularLocation>
</comment>
<dbReference type="SUPFAM" id="SSF82861">
    <property type="entry name" value="Mechanosensitive channel protein MscS (YggB), transmembrane region"/>
    <property type="match status" value="1"/>
</dbReference>
<feature type="domain" description="Mechanosensitive ion channel MscS C-terminal" evidence="9">
    <location>
        <begin position="256"/>
        <end position="341"/>
    </location>
</feature>
<comment type="similarity">
    <text evidence="2">Belongs to the MscS (TC 1.A.23) family.</text>
</comment>
<evidence type="ECO:0000256" key="7">
    <source>
        <dbReference type="SAM" id="Phobius"/>
    </source>
</evidence>
<dbReference type="Pfam" id="PF21082">
    <property type="entry name" value="MS_channel_3rd"/>
    <property type="match status" value="1"/>
</dbReference>
<feature type="domain" description="Mechanosensitive ion channel MscS" evidence="8">
    <location>
        <begin position="183"/>
        <end position="249"/>
    </location>
</feature>
<dbReference type="RefSeq" id="WP_097531033.1">
    <property type="nucleotide sequence ID" value="NZ_NSLJ01000008.1"/>
</dbReference>
<comment type="caution">
    <text evidence="11">The sequence shown here is derived from an EMBL/GenBank/DDBJ whole genome shotgun (WGS) entry which is preliminary data.</text>
</comment>
<gene>
    <name evidence="11" type="ORF">CLI86_04435</name>
</gene>
<dbReference type="Proteomes" id="UP000219259">
    <property type="component" value="Unassembled WGS sequence"/>
</dbReference>
<evidence type="ECO:0000313" key="12">
    <source>
        <dbReference type="Proteomes" id="UP000219259"/>
    </source>
</evidence>
<name>A0A2A6E968_TANFO</name>
<organism evidence="11 12">
    <name type="scientific">Tannerella forsythia</name>
    <name type="common">Bacteroides forsythus</name>
    <dbReference type="NCBI Taxonomy" id="28112"/>
    <lineage>
        <taxon>Bacteria</taxon>
        <taxon>Pseudomonadati</taxon>
        <taxon>Bacteroidota</taxon>
        <taxon>Bacteroidia</taxon>
        <taxon>Bacteroidales</taxon>
        <taxon>Tannerellaceae</taxon>
        <taxon>Tannerella</taxon>
    </lineage>
</organism>
<feature type="transmembrane region" description="Helical" evidence="7">
    <location>
        <begin position="95"/>
        <end position="114"/>
    </location>
</feature>
<dbReference type="GO" id="GO:0005886">
    <property type="term" value="C:plasma membrane"/>
    <property type="evidence" value="ECO:0007669"/>
    <property type="project" value="UniProtKB-SubCell"/>
</dbReference>
<dbReference type="InterPro" id="IPR023408">
    <property type="entry name" value="MscS_beta-dom_sf"/>
</dbReference>
<evidence type="ECO:0000256" key="6">
    <source>
        <dbReference type="ARBA" id="ARBA00023136"/>
    </source>
</evidence>
<accession>A0A2A6E968</accession>
<reference evidence="11 12" key="1">
    <citation type="submission" date="2017-09" db="EMBL/GenBank/DDBJ databases">
        <title>Phase variable restriction modification systems are present in the genome sequences of periodontal pathogens Prevotella intermedia, Tannerella forsythia and Porphyromonas gingivalis.</title>
        <authorList>
            <person name="Haigh R.D."/>
            <person name="Crawford L."/>
            <person name="Ralph J."/>
            <person name="Wanford J."/>
            <person name="Vartoukian S.R."/>
            <person name="Hijazib K."/>
            <person name="Wade W."/>
            <person name="Oggioni M.R."/>
        </authorList>
    </citation>
    <scope>NUCLEOTIDE SEQUENCE [LARGE SCALE GENOMIC DNA]</scope>
    <source>
        <strain evidence="11 12">WW11663</strain>
    </source>
</reference>
<dbReference type="InterPro" id="IPR011014">
    <property type="entry name" value="MscS_channel_TM-2"/>
</dbReference>
<dbReference type="InterPro" id="IPR010920">
    <property type="entry name" value="LSM_dom_sf"/>
</dbReference>
<feature type="transmembrane region" description="Helical" evidence="7">
    <location>
        <begin position="135"/>
        <end position="154"/>
    </location>
</feature>
<dbReference type="InterPro" id="IPR011066">
    <property type="entry name" value="MscS_channel_C_sf"/>
</dbReference>
<dbReference type="InterPro" id="IPR006686">
    <property type="entry name" value="MscS_channel_CS"/>
</dbReference>
<dbReference type="Gene3D" id="1.10.287.1260">
    <property type="match status" value="1"/>
</dbReference>
<evidence type="ECO:0000256" key="4">
    <source>
        <dbReference type="ARBA" id="ARBA00022692"/>
    </source>
</evidence>
<evidence type="ECO:0000259" key="8">
    <source>
        <dbReference type="Pfam" id="PF00924"/>
    </source>
</evidence>
<dbReference type="SUPFAM" id="SSF50182">
    <property type="entry name" value="Sm-like ribonucleoproteins"/>
    <property type="match status" value="1"/>
</dbReference>
<keyword evidence="5 7" id="KW-1133">Transmembrane helix</keyword>
<evidence type="ECO:0000259" key="10">
    <source>
        <dbReference type="Pfam" id="PF21088"/>
    </source>
</evidence>
<dbReference type="Pfam" id="PF21088">
    <property type="entry name" value="MS_channel_1st"/>
    <property type="match status" value="1"/>
</dbReference>
<dbReference type="PANTHER" id="PTHR30566">
    <property type="entry name" value="YNAI-RELATED MECHANOSENSITIVE ION CHANNEL"/>
    <property type="match status" value="1"/>
</dbReference>
<dbReference type="InterPro" id="IPR049142">
    <property type="entry name" value="MS_channel_1st"/>
</dbReference>
<sequence>MMLDTLYYGNSVQDWGISLLVIIGALLTNKLISMIIKKIIRKVTAKSRTRLDDILVTAFEKPVYMGIILFAIWISLDRLTLGDTFHKTLKNVYEVLITLNVTWFFARLFTGLLEENLGDKKNDGRKSPFNIDRKLLPVIKRGVLIFVWFIGGMIGLHNIGVTVTTLIGTLGIGGIAFALAAQDTIKNIFGGITIFTDKTFQIGDVISFDQMEGTVVDIGLRSTRLETYDKRIVTIPNYKLIDALITNISSEPARRIVMEIGLTYDTTPEKMQKAVKILRKIPHKVPDVEENGLNVAFANFADSSLVIRFVYFIRKGADIFGTRSTVNFEILRSFNEEGLNFAFPSRTLYIENHTETPEVKALINEQH</sequence>
<keyword evidence="6 7" id="KW-0472">Membrane</keyword>
<feature type="transmembrane region" description="Helical" evidence="7">
    <location>
        <begin position="54"/>
        <end position="75"/>
    </location>
</feature>
<dbReference type="Gene3D" id="3.30.70.100">
    <property type="match status" value="1"/>
</dbReference>
<proteinExistence type="inferred from homology"/>
<keyword evidence="3" id="KW-1003">Cell membrane</keyword>
<dbReference type="AlphaFoldDB" id="A0A2A6E968"/>
<dbReference type="SUPFAM" id="SSF82689">
    <property type="entry name" value="Mechanosensitive channel protein MscS (YggB), C-terminal domain"/>
    <property type="match status" value="1"/>
</dbReference>
<dbReference type="InterPro" id="IPR006685">
    <property type="entry name" value="MscS_channel_2nd"/>
</dbReference>
<dbReference type="InterPro" id="IPR049278">
    <property type="entry name" value="MS_channel_C"/>
</dbReference>
<feature type="transmembrane region" description="Helical" evidence="7">
    <location>
        <begin position="160"/>
        <end position="181"/>
    </location>
</feature>
<evidence type="ECO:0000256" key="3">
    <source>
        <dbReference type="ARBA" id="ARBA00022475"/>
    </source>
</evidence>
<evidence type="ECO:0000256" key="5">
    <source>
        <dbReference type="ARBA" id="ARBA00022989"/>
    </source>
</evidence>